<evidence type="ECO:0000256" key="1">
    <source>
        <dbReference type="SAM" id="MobiDB-lite"/>
    </source>
</evidence>
<dbReference type="Proteomes" id="UP001146351">
    <property type="component" value="Unassembled WGS sequence"/>
</dbReference>
<comment type="caution">
    <text evidence="2">The sequence shown here is derived from an EMBL/GenBank/DDBJ whole genome shotgun (WGS) entry which is preliminary data.</text>
</comment>
<name>A0A9W9HTY7_9EURO</name>
<reference evidence="2" key="2">
    <citation type="journal article" date="2023" name="IMA Fungus">
        <title>Comparative genomic study of the Penicillium genus elucidates a diverse pangenome and 15 lateral gene transfer events.</title>
        <authorList>
            <person name="Petersen C."/>
            <person name="Sorensen T."/>
            <person name="Nielsen M.R."/>
            <person name="Sondergaard T.E."/>
            <person name="Sorensen J.L."/>
            <person name="Fitzpatrick D.A."/>
            <person name="Frisvad J.C."/>
            <person name="Nielsen K.L."/>
        </authorList>
    </citation>
    <scope>NUCLEOTIDE SEQUENCE</scope>
    <source>
        <strain evidence="2">IBT 21917</strain>
    </source>
</reference>
<dbReference type="EMBL" id="JAPQKO010000006">
    <property type="protein sequence ID" value="KAJ5156618.1"/>
    <property type="molecule type" value="Genomic_DNA"/>
</dbReference>
<gene>
    <name evidence="2" type="ORF">N7492_009421</name>
</gene>
<feature type="compositionally biased region" description="Basic residues" evidence="1">
    <location>
        <begin position="360"/>
        <end position="389"/>
    </location>
</feature>
<proteinExistence type="predicted"/>
<accession>A0A9W9HTY7</accession>
<evidence type="ECO:0000313" key="3">
    <source>
        <dbReference type="Proteomes" id="UP001146351"/>
    </source>
</evidence>
<sequence length="475" mass="53462">MPRHQSLPSIIINNAFVHAFLHSPTSESNFWPIMGNNISKVSPSDEGFQYSLVPGKDIEIRETVETKSSDHDCFLEVWDWRSNERSYKLRIEKPSGQKEPAEDLNWLTDTLQFTFKLPAGYEGGPGELLKKIQRLFDGSNPLGITSHVFGLPTIENLRYSQRTRGGKERRWNKSINVDGSSCRWTSMHDTNMQLFKFLSKDNTPVAFLVNPKAEEYWRFVEKAPSQFPRIMALPVRLWLRITKWCDETKMALDGDGALLNDVVDIARQAAQEADPDAAILISDEEKERWWQGICDHLIQLRGGKKAKAPAAASGGLSLDQTKAAVMRAVKAMTQQQEQAEEAHNVNTEDGSEEDAVARTGGRKSKKRKLSKAKQLRRLKDKAEKRHPRKEKMSEDDSERRQGGSPHAYVGDDVVAAHTISPSSSPDSFHTAIDTRQHPSPPPTPMQASEEDPAKKMDETGKLKSIASYPHLMPLL</sequence>
<feature type="compositionally biased region" description="Basic and acidic residues" evidence="1">
    <location>
        <begin position="390"/>
        <end position="401"/>
    </location>
</feature>
<keyword evidence="3" id="KW-1185">Reference proteome</keyword>
<protein>
    <submittedName>
        <fullName evidence="2">Uncharacterized protein</fullName>
    </submittedName>
</protein>
<dbReference type="OrthoDB" id="4369702at2759"/>
<feature type="compositionally biased region" description="Basic and acidic residues" evidence="1">
    <location>
        <begin position="451"/>
        <end position="461"/>
    </location>
</feature>
<organism evidence="2 3">
    <name type="scientific">Penicillium capsulatum</name>
    <dbReference type="NCBI Taxonomy" id="69766"/>
    <lineage>
        <taxon>Eukaryota</taxon>
        <taxon>Fungi</taxon>
        <taxon>Dikarya</taxon>
        <taxon>Ascomycota</taxon>
        <taxon>Pezizomycotina</taxon>
        <taxon>Eurotiomycetes</taxon>
        <taxon>Eurotiomycetidae</taxon>
        <taxon>Eurotiales</taxon>
        <taxon>Aspergillaceae</taxon>
        <taxon>Penicillium</taxon>
    </lineage>
</organism>
<dbReference type="AlphaFoldDB" id="A0A9W9HTY7"/>
<evidence type="ECO:0000313" key="2">
    <source>
        <dbReference type="EMBL" id="KAJ5156618.1"/>
    </source>
</evidence>
<feature type="region of interest" description="Disordered" evidence="1">
    <location>
        <begin position="334"/>
        <end position="475"/>
    </location>
</feature>
<reference evidence="2" key="1">
    <citation type="submission" date="2022-11" db="EMBL/GenBank/DDBJ databases">
        <authorList>
            <person name="Petersen C."/>
        </authorList>
    </citation>
    <scope>NUCLEOTIDE SEQUENCE</scope>
    <source>
        <strain evidence="2">IBT 21917</strain>
    </source>
</reference>